<dbReference type="Proteomes" id="UP000094795">
    <property type="component" value="Unassembled WGS sequence"/>
</dbReference>
<protein>
    <submittedName>
        <fullName evidence="1">Uncharacterized protein</fullName>
    </submittedName>
</protein>
<evidence type="ECO:0000313" key="1">
    <source>
        <dbReference type="EMBL" id="OCW55789.1"/>
    </source>
</evidence>
<keyword evidence="2" id="KW-1185">Reference proteome</keyword>
<dbReference type="EMBL" id="LQZT01000049">
    <property type="protein sequence ID" value="OCW55789.1"/>
    <property type="molecule type" value="Genomic_DNA"/>
</dbReference>
<comment type="caution">
    <text evidence="1">The sequence shown here is derived from an EMBL/GenBank/DDBJ whole genome shotgun (WGS) entry which is preliminary data.</text>
</comment>
<accession>A0A1C1YQK9</accession>
<dbReference type="AlphaFoldDB" id="A0A1C1YQK9"/>
<sequence length="246" mass="26569">MSLFGRAKFPYPSNRHHAEILDDASIIAHLQRVLEDAAYDVALLGDQPFDTEIENREQWLDAARQASSLPLDRMAPEVYAGLISFLSSKAQPVGISGLDIYRGAKAYEGSDANNYRAVAYALASEVGTGLNDISKAWANQNAAISLLKVGNQPLAAATAIRTGEVTAQFVNQPNTTYEKKYLKEFSNVEQGWKSIISSTLSSDENSMARDIIAESQNYDTSIFNGGALEGYATLPTNILGVPGNGT</sequence>
<reference evidence="1 2" key="1">
    <citation type="submission" date="2015-12" db="EMBL/GenBank/DDBJ databases">
        <authorList>
            <person name="Shamseldin A."/>
            <person name="Moawad H."/>
            <person name="Abd El-Rahim W.M."/>
            <person name="Sadowsky M.J."/>
        </authorList>
    </citation>
    <scope>NUCLEOTIDE SEQUENCE [LARGE SCALE GENOMIC DNA]</scope>
    <source>
        <strain evidence="1 2">JC234</strain>
    </source>
</reference>
<proteinExistence type="predicted"/>
<name>A0A1C1YQK9_9HYPH</name>
<gene>
    <name evidence="1" type="ORF">AWJ14_15010</name>
</gene>
<organism evidence="1 2">
    <name type="scientific">Hoeflea olei</name>
    <dbReference type="NCBI Taxonomy" id="1480615"/>
    <lineage>
        <taxon>Bacteria</taxon>
        <taxon>Pseudomonadati</taxon>
        <taxon>Pseudomonadota</taxon>
        <taxon>Alphaproteobacteria</taxon>
        <taxon>Hyphomicrobiales</taxon>
        <taxon>Rhizobiaceae</taxon>
        <taxon>Hoeflea</taxon>
    </lineage>
</organism>
<evidence type="ECO:0000313" key="2">
    <source>
        <dbReference type="Proteomes" id="UP000094795"/>
    </source>
</evidence>